<protein>
    <submittedName>
        <fullName evidence="3">Helix-turn-helix protein</fullName>
    </submittedName>
</protein>
<dbReference type="Proteomes" id="UP000231586">
    <property type="component" value="Unassembled WGS sequence"/>
</dbReference>
<feature type="region of interest" description="Disordered" evidence="1">
    <location>
        <begin position="1"/>
        <end position="42"/>
    </location>
</feature>
<evidence type="ECO:0000256" key="1">
    <source>
        <dbReference type="SAM" id="MobiDB-lite"/>
    </source>
</evidence>
<name>A0A2M8W1R2_9MICO</name>
<dbReference type="GO" id="GO:0003677">
    <property type="term" value="F:DNA binding"/>
    <property type="evidence" value="ECO:0007669"/>
    <property type="project" value="InterPro"/>
</dbReference>
<dbReference type="OrthoDB" id="3188736at2"/>
<evidence type="ECO:0000313" key="4">
    <source>
        <dbReference type="Proteomes" id="UP000231586"/>
    </source>
</evidence>
<comment type="caution">
    <text evidence="3">The sequence shown here is derived from an EMBL/GenBank/DDBJ whole genome shotgun (WGS) entry which is preliminary data.</text>
</comment>
<dbReference type="CDD" id="cd00093">
    <property type="entry name" value="HTH_XRE"/>
    <property type="match status" value="1"/>
</dbReference>
<dbReference type="Pfam" id="PF13560">
    <property type="entry name" value="HTH_31"/>
    <property type="match status" value="1"/>
</dbReference>
<dbReference type="SUPFAM" id="SSF47413">
    <property type="entry name" value="lambda repressor-like DNA-binding domains"/>
    <property type="match status" value="1"/>
</dbReference>
<dbReference type="PROSITE" id="PS50943">
    <property type="entry name" value="HTH_CROC1"/>
    <property type="match status" value="1"/>
</dbReference>
<dbReference type="InterPro" id="IPR010982">
    <property type="entry name" value="Lambda_DNA-bd_dom_sf"/>
</dbReference>
<dbReference type="SMART" id="SM00530">
    <property type="entry name" value="HTH_XRE"/>
    <property type="match status" value="1"/>
</dbReference>
<feature type="compositionally biased region" description="Pro residues" evidence="1">
    <location>
        <begin position="13"/>
        <end position="22"/>
    </location>
</feature>
<evidence type="ECO:0000259" key="2">
    <source>
        <dbReference type="PROSITE" id="PS50943"/>
    </source>
</evidence>
<dbReference type="InterPro" id="IPR001387">
    <property type="entry name" value="Cro/C1-type_HTH"/>
</dbReference>
<evidence type="ECO:0000313" key="3">
    <source>
        <dbReference type="EMBL" id="PJI84855.1"/>
    </source>
</evidence>
<organism evidence="3 4">
    <name type="scientific">Luteimicrobium subarcticum</name>
    <dbReference type="NCBI Taxonomy" id="620910"/>
    <lineage>
        <taxon>Bacteria</taxon>
        <taxon>Bacillati</taxon>
        <taxon>Actinomycetota</taxon>
        <taxon>Actinomycetes</taxon>
        <taxon>Micrococcales</taxon>
        <taxon>Luteimicrobium</taxon>
    </lineage>
</organism>
<accession>A0A2M8W1R2</accession>
<gene>
    <name evidence="3" type="ORF">CLV34_3100</name>
</gene>
<dbReference type="EMBL" id="PGTZ01000013">
    <property type="protein sequence ID" value="PJI84855.1"/>
    <property type="molecule type" value="Genomic_DNA"/>
</dbReference>
<dbReference type="AlphaFoldDB" id="A0A2M8W1R2"/>
<feature type="domain" description="HTH cro/C1-type" evidence="2">
    <location>
        <begin position="51"/>
        <end position="105"/>
    </location>
</feature>
<proteinExistence type="predicted"/>
<dbReference type="Gene3D" id="1.10.260.40">
    <property type="entry name" value="lambda repressor-like DNA-binding domains"/>
    <property type="match status" value="1"/>
</dbReference>
<reference evidence="3 4" key="1">
    <citation type="submission" date="2017-11" db="EMBL/GenBank/DDBJ databases">
        <title>Genomic Encyclopedia of Archaeal and Bacterial Type Strains, Phase II (KMG-II): From Individual Species to Whole Genera.</title>
        <authorList>
            <person name="Goeker M."/>
        </authorList>
    </citation>
    <scope>NUCLEOTIDE SEQUENCE [LARGE SCALE GENOMIC DNA]</scope>
    <source>
        <strain evidence="3 4">DSM 22413</strain>
    </source>
</reference>
<sequence>MHDARRAVLRPVPTTPAAPPAPTSTAPPVLPRTGTGTTAPPLLRDALGAELRRRRDDLGLRLVDVAERARLSVAYVSEVERGRKEPSSEVVVALCDALDAPLSAVLRDVVHRLEHAPARTPSTGRYGGLALAA</sequence>
<keyword evidence="4" id="KW-1185">Reference proteome</keyword>